<gene>
    <name evidence="2" type="ORF">CFOL_v3_23587</name>
</gene>
<feature type="domain" description="NECAP PHear" evidence="1">
    <location>
        <begin position="3"/>
        <end position="87"/>
    </location>
</feature>
<protein>
    <submittedName>
        <fullName evidence="2">DUF1681 domain-containing protein</fullName>
    </submittedName>
</protein>
<dbReference type="PANTHER" id="PTHR12847">
    <property type="entry name" value="ATP-BINDING CASSETTE ABC TRANSPORTER-RELATED"/>
    <property type="match status" value="1"/>
</dbReference>
<feature type="non-terminal residue" evidence="2">
    <location>
        <position position="93"/>
    </location>
</feature>
<evidence type="ECO:0000313" key="3">
    <source>
        <dbReference type="Proteomes" id="UP000187406"/>
    </source>
</evidence>
<dbReference type="Pfam" id="PF07933">
    <property type="entry name" value="DUF1681"/>
    <property type="match status" value="1"/>
</dbReference>
<dbReference type="InterPro" id="IPR012466">
    <property type="entry name" value="NECAP_PHear"/>
</dbReference>
<name>A0A1Q3CIN9_CEPFO</name>
<dbReference type="EMBL" id="BDDD01002120">
    <property type="protein sequence ID" value="GAV80126.1"/>
    <property type="molecule type" value="Genomic_DNA"/>
</dbReference>
<proteinExistence type="predicted"/>
<dbReference type="GO" id="GO:0006897">
    <property type="term" value="P:endocytosis"/>
    <property type="evidence" value="ECO:0007669"/>
    <property type="project" value="InterPro"/>
</dbReference>
<keyword evidence="3" id="KW-1185">Reference proteome</keyword>
<evidence type="ECO:0000313" key="2">
    <source>
        <dbReference type="EMBL" id="GAV80126.1"/>
    </source>
</evidence>
<accession>A0A1Q3CIN9</accession>
<dbReference type="SUPFAM" id="SSF50729">
    <property type="entry name" value="PH domain-like"/>
    <property type="match status" value="1"/>
</dbReference>
<dbReference type="InParanoid" id="A0A1Q3CIN9"/>
<dbReference type="Proteomes" id="UP000187406">
    <property type="component" value="Unassembled WGS sequence"/>
</dbReference>
<comment type="caution">
    <text evidence="2">The sequence shown here is derived from an EMBL/GenBank/DDBJ whole genome shotgun (WGS) entry which is preliminary data.</text>
</comment>
<dbReference type="STRING" id="3775.A0A1Q3CIN9"/>
<feature type="non-terminal residue" evidence="2">
    <location>
        <position position="1"/>
    </location>
</feature>
<organism evidence="2 3">
    <name type="scientific">Cephalotus follicularis</name>
    <name type="common">Albany pitcher plant</name>
    <dbReference type="NCBI Taxonomy" id="3775"/>
    <lineage>
        <taxon>Eukaryota</taxon>
        <taxon>Viridiplantae</taxon>
        <taxon>Streptophyta</taxon>
        <taxon>Embryophyta</taxon>
        <taxon>Tracheophyta</taxon>
        <taxon>Spermatophyta</taxon>
        <taxon>Magnoliopsida</taxon>
        <taxon>eudicotyledons</taxon>
        <taxon>Gunneridae</taxon>
        <taxon>Pentapetalae</taxon>
        <taxon>rosids</taxon>
        <taxon>fabids</taxon>
        <taxon>Oxalidales</taxon>
        <taxon>Cephalotaceae</taxon>
        <taxon>Cephalotus</taxon>
    </lineage>
</organism>
<sequence>LYKIWSGQVQVVSCGERCEIRLEDPNSRELFAACFKNLGRKAAVESVLDSSRYFMQRIEDGTRKHTFIGLESRAFDFNVALSDQESALLTLNE</sequence>
<dbReference type="PANTHER" id="PTHR12847:SF3">
    <property type="entry name" value="EAR-BINDING COAT-ASSOCIATED PROTEIN 2, PUTATIVE, EXPRESSED-RELATED"/>
    <property type="match status" value="1"/>
</dbReference>
<evidence type="ECO:0000259" key="1">
    <source>
        <dbReference type="Pfam" id="PF07933"/>
    </source>
</evidence>
<dbReference type="GO" id="GO:0030125">
    <property type="term" value="C:clathrin vesicle coat"/>
    <property type="evidence" value="ECO:0007669"/>
    <property type="project" value="TreeGrafter"/>
</dbReference>
<dbReference type="Gene3D" id="2.30.29.30">
    <property type="entry name" value="Pleckstrin-homology domain (PH domain)/Phosphotyrosine-binding domain (PTB)"/>
    <property type="match status" value="1"/>
</dbReference>
<dbReference type="OrthoDB" id="10265489at2759"/>
<dbReference type="InterPro" id="IPR011993">
    <property type="entry name" value="PH-like_dom_sf"/>
</dbReference>
<dbReference type="AlphaFoldDB" id="A0A1Q3CIN9"/>
<reference evidence="3" key="1">
    <citation type="submission" date="2016-04" db="EMBL/GenBank/DDBJ databases">
        <title>Cephalotus genome sequencing.</title>
        <authorList>
            <person name="Fukushima K."/>
            <person name="Hasebe M."/>
            <person name="Fang X."/>
        </authorList>
    </citation>
    <scope>NUCLEOTIDE SEQUENCE [LARGE SCALE GENOMIC DNA]</scope>
    <source>
        <strain evidence="3">cv. St1</strain>
    </source>
</reference>